<accession>A0ABM7PII8</accession>
<organism evidence="1 2">
    <name type="scientific">Desulfoluna limicola</name>
    <dbReference type="NCBI Taxonomy" id="2810562"/>
    <lineage>
        <taxon>Bacteria</taxon>
        <taxon>Pseudomonadati</taxon>
        <taxon>Thermodesulfobacteriota</taxon>
        <taxon>Desulfobacteria</taxon>
        <taxon>Desulfobacterales</taxon>
        <taxon>Desulfolunaceae</taxon>
        <taxon>Desulfoluna</taxon>
    </lineage>
</organism>
<name>A0ABM7PII8_9BACT</name>
<dbReference type="EMBL" id="AP024488">
    <property type="protein sequence ID" value="BCS97387.1"/>
    <property type="molecule type" value="Genomic_DNA"/>
</dbReference>
<protein>
    <submittedName>
        <fullName evidence="1">Uncharacterized protein</fullName>
    </submittedName>
</protein>
<gene>
    <name evidence="1" type="ORF">DSLASN_30190</name>
</gene>
<evidence type="ECO:0000313" key="1">
    <source>
        <dbReference type="EMBL" id="BCS97387.1"/>
    </source>
</evidence>
<reference evidence="1 2" key="1">
    <citation type="submission" date="2021-02" db="EMBL/GenBank/DDBJ databases">
        <title>Complete genome of Desulfoluna sp. strain ASN36.</title>
        <authorList>
            <person name="Takahashi A."/>
            <person name="Kojima H."/>
            <person name="Fukui M."/>
        </authorList>
    </citation>
    <scope>NUCLEOTIDE SEQUENCE [LARGE SCALE GENOMIC DNA]</scope>
    <source>
        <strain evidence="1 2">ASN36</strain>
    </source>
</reference>
<proteinExistence type="predicted"/>
<sequence>MAVVVEGGEAATAVEIGGGAEATTVTEPGRVHMIKAPCTKCMGLFCFLKHSSCLAHRDSRAETAGTCDELED</sequence>
<dbReference type="Proteomes" id="UP001320148">
    <property type="component" value="Chromosome"/>
</dbReference>
<evidence type="ECO:0000313" key="2">
    <source>
        <dbReference type="Proteomes" id="UP001320148"/>
    </source>
</evidence>
<keyword evidence="2" id="KW-1185">Reference proteome</keyword>